<dbReference type="GO" id="GO:0046872">
    <property type="term" value="F:metal ion binding"/>
    <property type="evidence" value="ECO:0007669"/>
    <property type="project" value="UniProtKB-KW"/>
</dbReference>
<evidence type="ECO:0000256" key="1">
    <source>
        <dbReference type="ARBA" id="ARBA00006964"/>
    </source>
</evidence>
<organism evidence="6 7">
    <name type="scientific">Legionella fallonii LLAP-10</name>
    <dbReference type="NCBI Taxonomy" id="1212491"/>
    <lineage>
        <taxon>Bacteria</taxon>
        <taxon>Pseudomonadati</taxon>
        <taxon>Pseudomonadota</taxon>
        <taxon>Gammaproteobacteria</taxon>
        <taxon>Legionellales</taxon>
        <taxon>Legionellaceae</taxon>
        <taxon>Legionella</taxon>
    </lineage>
</organism>
<dbReference type="NCBIfam" id="TIGR00486">
    <property type="entry name" value="YbgI_SA1388"/>
    <property type="match status" value="1"/>
</dbReference>
<name>A0A098G2Y7_9GAMM</name>
<dbReference type="FunFam" id="3.40.1390.30:FF:000001">
    <property type="entry name" value="GTP cyclohydrolase 1 type 2"/>
    <property type="match status" value="1"/>
</dbReference>
<dbReference type="Pfam" id="PF01784">
    <property type="entry name" value="DUF34_NIF3"/>
    <property type="match status" value="1"/>
</dbReference>
<evidence type="ECO:0000313" key="6">
    <source>
        <dbReference type="EMBL" id="CEG56349.1"/>
    </source>
</evidence>
<evidence type="ECO:0000256" key="2">
    <source>
        <dbReference type="ARBA" id="ARBA00011643"/>
    </source>
</evidence>
<feature type="binding site" evidence="5">
    <location>
        <position position="224"/>
    </location>
    <ligand>
        <name>a divalent metal cation</name>
        <dbReference type="ChEBI" id="CHEBI:60240"/>
        <label>1</label>
    </ligand>
</feature>
<keyword evidence="4 5" id="KW-0479">Metal-binding</keyword>
<dbReference type="Gene3D" id="3.40.1390.30">
    <property type="entry name" value="NIF3 (NGG1p interacting factor 3)-like"/>
    <property type="match status" value="2"/>
</dbReference>
<evidence type="ECO:0000313" key="7">
    <source>
        <dbReference type="Proteomes" id="UP000032430"/>
    </source>
</evidence>
<protein>
    <recommendedName>
        <fullName evidence="3">GTP cyclohydrolase 1 type 2 homolog</fullName>
    </recommendedName>
</protein>
<dbReference type="Proteomes" id="UP000032430">
    <property type="component" value="Chromosome I"/>
</dbReference>
<dbReference type="RefSeq" id="WP_045095030.1">
    <property type="nucleotide sequence ID" value="NZ_LN614827.1"/>
</dbReference>
<keyword evidence="7" id="KW-1185">Reference proteome</keyword>
<gene>
    <name evidence="6" type="ORF">LFA_0904</name>
</gene>
<dbReference type="SUPFAM" id="SSF102705">
    <property type="entry name" value="NIF3 (NGG1p interacting factor 3)-like"/>
    <property type="match status" value="1"/>
</dbReference>
<dbReference type="EMBL" id="LN614827">
    <property type="protein sequence ID" value="CEG56349.1"/>
    <property type="molecule type" value="Genomic_DNA"/>
</dbReference>
<reference evidence="7" key="1">
    <citation type="submission" date="2014-09" db="EMBL/GenBank/DDBJ databases">
        <authorList>
            <person name="Gomez-Valero L."/>
        </authorList>
    </citation>
    <scope>NUCLEOTIDE SEQUENCE [LARGE SCALE GENOMIC DNA]</scope>
    <source>
        <strain evidence="7">ATCC700992</strain>
    </source>
</reference>
<feature type="binding site" evidence="5">
    <location>
        <position position="65"/>
    </location>
    <ligand>
        <name>a divalent metal cation</name>
        <dbReference type="ChEBI" id="CHEBI:60240"/>
        <label>1</label>
    </ligand>
</feature>
<dbReference type="OrthoDB" id="9800881at2"/>
<evidence type="ECO:0000256" key="3">
    <source>
        <dbReference type="ARBA" id="ARBA00022112"/>
    </source>
</evidence>
<dbReference type="InterPro" id="IPR036069">
    <property type="entry name" value="DUF34/NIF3_sf"/>
</dbReference>
<feature type="binding site" evidence="5">
    <location>
        <position position="64"/>
    </location>
    <ligand>
        <name>a divalent metal cation</name>
        <dbReference type="ChEBI" id="CHEBI:60240"/>
        <label>2</label>
    </ligand>
</feature>
<evidence type="ECO:0000256" key="5">
    <source>
        <dbReference type="PIRSR" id="PIRSR602678-1"/>
    </source>
</evidence>
<feature type="binding site" evidence="5">
    <location>
        <position position="102"/>
    </location>
    <ligand>
        <name>a divalent metal cation</name>
        <dbReference type="ChEBI" id="CHEBI:60240"/>
        <label>1</label>
    </ligand>
</feature>
<dbReference type="KEGG" id="lfa:LFA_0904"/>
<feature type="binding site" evidence="5">
    <location>
        <position position="220"/>
    </location>
    <ligand>
        <name>a divalent metal cation</name>
        <dbReference type="ChEBI" id="CHEBI:60240"/>
        <label>1</label>
    </ligand>
</feature>
<comment type="subunit">
    <text evidence="2">Homohexamer.</text>
</comment>
<dbReference type="STRING" id="1212491.LFA_0904"/>
<dbReference type="GO" id="GO:0005737">
    <property type="term" value="C:cytoplasm"/>
    <property type="evidence" value="ECO:0007669"/>
    <property type="project" value="TreeGrafter"/>
</dbReference>
<dbReference type="HOGENOM" id="CLU_037423_3_0_6"/>
<dbReference type="PANTHER" id="PTHR13799">
    <property type="entry name" value="NGG1 INTERACTING FACTOR 3"/>
    <property type="match status" value="1"/>
</dbReference>
<comment type="similarity">
    <text evidence="1">Belongs to the GTP cyclohydrolase I type 2/NIF3 family.</text>
</comment>
<dbReference type="PANTHER" id="PTHR13799:SF14">
    <property type="entry name" value="GTP CYCLOHYDROLASE 1 TYPE 2 HOMOLOG"/>
    <property type="match status" value="1"/>
</dbReference>
<dbReference type="InterPro" id="IPR002678">
    <property type="entry name" value="DUF34/NIF3"/>
</dbReference>
<accession>A0A098G2Y7</accession>
<dbReference type="AlphaFoldDB" id="A0A098G2Y7"/>
<proteinExistence type="inferred from homology"/>
<sequence length="252" mass="28604">MIRRRDLSNYLHDFLNCASYNDYAPNGLQVEGEEQIQRICTAVTASEDVISRAVAWQADTLLVHHGYFWRGEESVITGMKRQRIGKLLQNNLNLFAYHLPLDCHVELGNNACLAKLLPINSFKTHKINKMDNLLWSGTLTQPMQGTLLADFLEKTFALRPVHIAGNDKIISSIAWCTGAAQDYIEDAWKLGVDAYLSGEVSERTYYQAKELGIHYYSCGHHATERYGIQALGEYLASYFKLEHLFLDSDNPI</sequence>
<evidence type="ECO:0000256" key="4">
    <source>
        <dbReference type="ARBA" id="ARBA00022723"/>
    </source>
</evidence>